<evidence type="ECO:0000313" key="5">
    <source>
        <dbReference type="EMBL" id="MBY0097767.1"/>
    </source>
</evidence>
<feature type="binding site" evidence="3">
    <location>
        <begin position="7"/>
        <end position="20"/>
    </location>
    <ligand>
        <name>ATP</name>
        <dbReference type="ChEBI" id="CHEBI:30616"/>
    </ligand>
</feature>
<dbReference type="Pfam" id="PF05636">
    <property type="entry name" value="HIGH_NTase1"/>
    <property type="match status" value="1"/>
</dbReference>
<dbReference type="Gene3D" id="3.40.50.620">
    <property type="entry name" value="HUPs"/>
    <property type="match status" value="1"/>
</dbReference>
<protein>
    <recommendedName>
        <fullName evidence="3">tRNA(Met) cytidine acetate ligase</fullName>
        <ecNumber evidence="3">6.3.4.-</ecNumber>
    </recommendedName>
</protein>
<dbReference type="HAMAP" id="MF_01539">
    <property type="entry name" value="TmcAL"/>
    <property type="match status" value="1"/>
</dbReference>
<evidence type="ECO:0000256" key="1">
    <source>
        <dbReference type="ARBA" id="ARBA00022598"/>
    </source>
</evidence>
<evidence type="ECO:0000256" key="3">
    <source>
        <dbReference type="HAMAP-Rule" id="MF_01539"/>
    </source>
</evidence>
<keyword evidence="4" id="KW-0175">Coiled coil</keyword>
<keyword evidence="3" id="KW-0963">Cytoplasm</keyword>
<dbReference type="SUPFAM" id="SSF52374">
    <property type="entry name" value="Nucleotidylyl transferase"/>
    <property type="match status" value="1"/>
</dbReference>
<dbReference type="EC" id="6.3.4.-" evidence="3"/>
<evidence type="ECO:0000256" key="4">
    <source>
        <dbReference type="SAM" id="Coils"/>
    </source>
</evidence>
<feature type="coiled-coil region" evidence="4">
    <location>
        <begin position="107"/>
        <end position="134"/>
    </location>
</feature>
<gene>
    <name evidence="3" type="primary">tmcAL</name>
    <name evidence="5" type="ORF">H0185_13255</name>
</gene>
<keyword evidence="3" id="KW-0067">ATP-binding</keyword>
<dbReference type="PANTHER" id="PTHR37825">
    <property type="entry name" value="TRNA(MET) CYTIDINE ACETATE LIGASE"/>
    <property type="match status" value="1"/>
</dbReference>
<keyword evidence="3" id="KW-0547">Nucleotide-binding</keyword>
<comment type="caution">
    <text evidence="3">Lacks conserved residue(s) required for the propagation of feature annotation.</text>
</comment>
<reference evidence="5 6" key="1">
    <citation type="submission" date="2020-07" db="EMBL/GenBank/DDBJ databases">
        <title>Fungal Genomes of the International Space Station.</title>
        <authorList>
            <person name="Seuylemezian A."/>
            <person name="Singh N.K."/>
            <person name="Wood J."/>
            <person name="Venkateswaran K."/>
        </authorList>
    </citation>
    <scope>NUCLEOTIDE SEQUENCE [LARGE SCALE GENOMIC DNA]</scope>
    <source>
        <strain evidence="5 6">PL-B2</strain>
    </source>
</reference>
<dbReference type="InterPro" id="IPR014729">
    <property type="entry name" value="Rossmann-like_a/b/a_fold"/>
</dbReference>
<proteinExistence type="inferred from homology"/>
<comment type="catalytic activity">
    <reaction evidence="3">
        <text>cytidine(34) in elongator tRNA(Met) + acetate + ATP = N(4)-acetylcytidine(34) in elongator tRNA(Met) + AMP + diphosphate</text>
        <dbReference type="Rhea" id="RHEA:58144"/>
        <dbReference type="Rhea" id="RHEA-COMP:10693"/>
        <dbReference type="Rhea" id="RHEA-COMP:10694"/>
        <dbReference type="ChEBI" id="CHEBI:30089"/>
        <dbReference type="ChEBI" id="CHEBI:30616"/>
        <dbReference type="ChEBI" id="CHEBI:33019"/>
        <dbReference type="ChEBI" id="CHEBI:74900"/>
        <dbReference type="ChEBI" id="CHEBI:82748"/>
        <dbReference type="ChEBI" id="CHEBI:456215"/>
    </reaction>
</comment>
<comment type="caution">
    <text evidence="5">The sequence shown here is derived from an EMBL/GenBank/DDBJ whole genome shotgun (WGS) entry which is preliminary data.</text>
</comment>
<dbReference type="InterPro" id="IPR008513">
    <property type="entry name" value="tRNA(Met)_cyd_acetate_ligase"/>
</dbReference>
<comment type="function">
    <text evidence="3">Catalyzes the formation of N(4)-acetylcytidine (ac(4)C) at the wobble position of elongator tRNA(Met), using acetate and ATP as substrates. First activates an acetate ion to form acetyladenylate (Ac-AMP) and then transfers the acetyl group to tRNA to form ac(4)C34.</text>
</comment>
<sequence length="402" mass="45913">MKAVGVIVEYNPFHNGHKFHLDQTKKQSGAEVVIAVMSGNFLQRGEPALVSKWARTEMALNGGADIVFELPYFFATQNADIFATGAVSLLAAVNCHSLCFGSEAGDIHTFRETLDFLNEKNDEFQEKIKEFSSQGVSYPKALSLSFEALSPGKHLLDLSKPNNILGLQYVAAIQQQKFAIQPLTITRKNANYHDQHFASSSIASATSIRKALFSVNGSIEGIHSYLPQTTYDLLHNYKKEYRQFHTWEDYWDLLKYKLLLSSPEELRGIHEVEEGLENRLQHAALKANSFQDFMEQIKTKRYTWTRLQRVSLHILMNVKKAEMTPKKQPEYLRLLGMSAKGREYLRKEKKNLHLPLISKLSSNKQLLELDLRAARLYALGLKSKNEQERLLSLDFKQHPIQL</sequence>
<keyword evidence="6" id="KW-1185">Reference proteome</keyword>
<accession>A0ABS7K671</accession>
<dbReference type="RefSeq" id="WP_221873981.1">
    <property type="nucleotide sequence ID" value="NZ_JACWFH010000014.1"/>
</dbReference>
<name>A0ABS7K671_9BACI</name>
<feature type="binding site" evidence="3">
    <location>
        <position position="101"/>
    </location>
    <ligand>
        <name>ATP</name>
        <dbReference type="ChEBI" id="CHEBI:30616"/>
    </ligand>
</feature>
<feature type="binding site" evidence="3">
    <location>
        <position position="187"/>
    </location>
    <ligand>
        <name>ATP</name>
        <dbReference type="ChEBI" id="CHEBI:30616"/>
    </ligand>
</feature>
<evidence type="ECO:0000313" key="6">
    <source>
        <dbReference type="Proteomes" id="UP000769780"/>
    </source>
</evidence>
<feature type="binding site" evidence="3">
    <location>
        <position position="162"/>
    </location>
    <ligand>
        <name>ATP</name>
        <dbReference type="ChEBI" id="CHEBI:30616"/>
    </ligand>
</feature>
<dbReference type="Proteomes" id="UP000769780">
    <property type="component" value="Unassembled WGS sequence"/>
</dbReference>
<keyword evidence="1 3" id="KW-0436">Ligase</keyword>
<comment type="subcellular location">
    <subcellularLocation>
        <location evidence="3">Cytoplasm</location>
    </subcellularLocation>
</comment>
<dbReference type="NCBIfam" id="NF010191">
    <property type="entry name" value="PRK13670.1"/>
    <property type="match status" value="1"/>
</dbReference>
<dbReference type="EMBL" id="JACWFH010000014">
    <property type="protein sequence ID" value="MBY0097767.1"/>
    <property type="molecule type" value="Genomic_DNA"/>
</dbReference>
<organism evidence="5 6">
    <name type="scientific">Mesobacillus maritimus</name>
    <dbReference type="NCBI Taxonomy" id="1643336"/>
    <lineage>
        <taxon>Bacteria</taxon>
        <taxon>Bacillati</taxon>
        <taxon>Bacillota</taxon>
        <taxon>Bacilli</taxon>
        <taxon>Bacillales</taxon>
        <taxon>Bacillaceae</taxon>
        <taxon>Mesobacillus</taxon>
    </lineage>
</organism>
<dbReference type="PANTHER" id="PTHR37825:SF1">
    <property type="entry name" value="TRNA(MET) CYTIDINE ACETATE LIGASE"/>
    <property type="match status" value="1"/>
</dbReference>
<evidence type="ECO:0000256" key="2">
    <source>
        <dbReference type="ARBA" id="ARBA00022694"/>
    </source>
</evidence>
<comment type="similarity">
    <text evidence="3">Belongs to the TmcAL family.</text>
</comment>
<keyword evidence="2 3" id="KW-0819">tRNA processing</keyword>
<keyword evidence="3" id="KW-0694">RNA-binding</keyword>
<keyword evidence="3" id="KW-0820">tRNA-binding</keyword>